<name>A0A4C1TMG5_EUMVA</name>
<accession>A0A4C1TMG5</accession>
<protein>
    <submittedName>
        <fullName evidence="2">Uncharacterized protein</fullName>
    </submittedName>
</protein>
<dbReference type="AlphaFoldDB" id="A0A4C1TMG5"/>
<evidence type="ECO:0000313" key="3">
    <source>
        <dbReference type="Proteomes" id="UP000299102"/>
    </source>
</evidence>
<keyword evidence="3" id="KW-1185">Reference proteome</keyword>
<evidence type="ECO:0000256" key="1">
    <source>
        <dbReference type="SAM" id="MobiDB-lite"/>
    </source>
</evidence>
<dbReference type="EMBL" id="BGZK01000070">
    <property type="protein sequence ID" value="GBP15284.1"/>
    <property type="molecule type" value="Genomic_DNA"/>
</dbReference>
<reference evidence="2 3" key="1">
    <citation type="journal article" date="2019" name="Commun. Biol.">
        <title>The bagworm genome reveals a unique fibroin gene that provides high tensile strength.</title>
        <authorList>
            <person name="Kono N."/>
            <person name="Nakamura H."/>
            <person name="Ohtoshi R."/>
            <person name="Tomita M."/>
            <person name="Numata K."/>
            <person name="Arakawa K."/>
        </authorList>
    </citation>
    <scope>NUCLEOTIDE SEQUENCE [LARGE SCALE GENOMIC DNA]</scope>
</reference>
<proteinExistence type="predicted"/>
<organism evidence="2 3">
    <name type="scientific">Eumeta variegata</name>
    <name type="common">Bagworm moth</name>
    <name type="synonym">Eumeta japonica</name>
    <dbReference type="NCBI Taxonomy" id="151549"/>
    <lineage>
        <taxon>Eukaryota</taxon>
        <taxon>Metazoa</taxon>
        <taxon>Ecdysozoa</taxon>
        <taxon>Arthropoda</taxon>
        <taxon>Hexapoda</taxon>
        <taxon>Insecta</taxon>
        <taxon>Pterygota</taxon>
        <taxon>Neoptera</taxon>
        <taxon>Endopterygota</taxon>
        <taxon>Lepidoptera</taxon>
        <taxon>Glossata</taxon>
        <taxon>Ditrysia</taxon>
        <taxon>Tineoidea</taxon>
        <taxon>Psychidae</taxon>
        <taxon>Oiketicinae</taxon>
        <taxon>Eumeta</taxon>
    </lineage>
</organism>
<dbReference type="OrthoDB" id="7722975at2759"/>
<comment type="caution">
    <text evidence="2">The sequence shown here is derived from an EMBL/GenBank/DDBJ whole genome shotgun (WGS) entry which is preliminary data.</text>
</comment>
<evidence type="ECO:0000313" key="2">
    <source>
        <dbReference type="EMBL" id="GBP15284.1"/>
    </source>
</evidence>
<feature type="region of interest" description="Disordered" evidence="1">
    <location>
        <begin position="1"/>
        <end position="23"/>
    </location>
</feature>
<dbReference type="Proteomes" id="UP000299102">
    <property type="component" value="Unassembled WGS sequence"/>
</dbReference>
<sequence>MGYPMEGDQFDGRKRGRSGPPDLSLIERNVTAKVANSLVEPHCLCVESHNSYLTRRRVKHLSLTQYSGKEAPSDVALRPVRAPVVHPPPLPRPLDPPSMISENRRNVEDVGIDYEVLQNYMARMSPILSDVDGRIQISNPCLV</sequence>
<gene>
    <name evidence="2" type="ORF">EVAR_92277_1</name>
</gene>